<dbReference type="Pfam" id="PF06862">
    <property type="entry name" value="Utp25_C"/>
    <property type="match status" value="1"/>
</dbReference>
<evidence type="ECO:0000256" key="3">
    <source>
        <dbReference type="ARBA" id="ARBA00023242"/>
    </source>
</evidence>
<dbReference type="GO" id="GO:0019843">
    <property type="term" value="F:rRNA binding"/>
    <property type="evidence" value="ECO:0000318"/>
    <property type="project" value="GO_Central"/>
</dbReference>
<dbReference type="STRING" id="88036.D8SV14"/>
<evidence type="ECO:0008006" key="9">
    <source>
        <dbReference type="Google" id="ProtNLM"/>
    </source>
</evidence>
<dbReference type="GO" id="GO:0000462">
    <property type="term" value="P:maturation of SSU-rRNA from tricistronic rRNA transcript (SSU-rRNA, 5.8S rRNA, LSU-rRNA)"/>
    <property type="evidence" value="ECO:0000318"/>
    <property type="project" value="GO_Central"/>
</dbReference>
<dbReference type="GO" id="GO:0032040">
    <property type="term" value="C:small-subunit processome"/>
    <property type="evidence" value="ECO:0000318"/>
    <property type="project" value="GO_Central"/>
</dbReference>
<evidence type="ECO:0000259" key="5">
    <source>
        <dbReference type="Pfam" id="PF06862"/>
    </source>
</evidence>
<proteinExistence type="inferred from homology"/>
<dbReference type="AlphaFoldDB" id="D8SV14"/>
<keyword evidence="8" id="KW-1185">Reference proteome</keyword>
<evidence type="ECO:0000313" key="8">
    <source>
        <dbReference type="Proteomes" id="UP000001514"/>
    </source>
</evidence>
<dbReference type="KEGG" id="smo:SELMODRAFT_446868"/>
<evidence type="ECO:0000313" key="7">
    <source>
        <dbReference type="EMBL" id="EFJ11793.1"/>
    </source>
</evidence>
<dbReference type="InParanoid" id="D8SV14"/>
<dbReference type="EMBL" id="GL377644">
    <property type="protein sequence ID" value="EFJ11793.1"/>
    <property type="molecule type" value="Genomic_DNA"/>
</dbReference>
<feature type="region of interest" description="Disordered" evidence="4">
    <location>
        <begin position="1"/>
        <end position="33"/>
    </location>
</feature>
<comment type="subcellular location">
    <subcellularLocation>
        <location evidence="1">Nucleus</location>
        <location evidence="1">Nucleolus</location>
    </subcellularLocation>
</comment>
<name>D8SV14_SELML</name>
<dbReference type="InterPro" id="IPR010678">
    <property type="entry name" value="UTP25"/>
</dbReference>
<protein>
    <recommendedName>
        <fullName evidence="9">U3 small nucleolar RNA-associated protein 25</fullName>
    </recommendedName>
</protein>
<dbReference type="InterPro" id="IPR053940">
    <property type="entry name" value="UTP25_NTPase-like"/>
</dbReference>
<dbReference type="InterPro" id="IPR027417">
    <property type="entry name" value="P-loop_NTPase"/>
</dbReference>
<comment type="similarity">
    <text evidence="2">Belongs to the UTP25 family.</text>
</comment>
<accession>D8SV14</accession>
<evidence type="ECO:0000256" key="4">
    <source>
        <dbReference type="SAM" id="MobiDB-lite"/>
    </source>
</evidence>
<dbReference type="GO" id="GO:0034511">
    <property type="term" value="F:U3 snoRNA binding"/>
    <property type="evidence" value="ECO:0000318"/>
    <property type="project" value="GO_Central"/>
</dbReference>
<gene>
    <name evidence="7" type="ORF">SELMODRAFT_446868</name>
</gene>
<dbReference type="Proteomes" id="UP000001514">
    <property type="component" value="Unassembled WGS sequence"/>
</dbReference>
<dbReference type="eggNOG" id="KOG2340">
    <property type="taxonomic scope" value="Eukaryota"/>
</dbReference>
<dbReference type="PANTHER" id="PTHR12933:SF0">
    <property type="entry name" value="U3 SMALL NUCLEOLAR RNA-ASSOCIATED PROTEIN 25 HOMOLOG"/>
    <property type="match status" value="1"/>
</dbReference>
<dbReference type="Pfam" id="PF22916">
    <property type="entry name" value="UTP25_NTPase-like"/>
    <property type="match status" value="1"/>
</dbReference>
<dbReference type="Gramene" id="EFJ11793">
    <property type="protein sequence ID" value="EFJ11793"/>
    <property type="gene ID" value="SELMODRAFT_446868"/>
</dbReference>
<evidence type="ECO:0000256" key="1">
    <source>
        <dbReference type="ARBA" id="ARBA00004604"/>
    </source>
</evidence>
<dbReference type="GO" id="GO:0005730">
    <property type="term" value="C:nucleolus"/>
    <property type="evidence" value="ECO:0000318"/>
    <property type="project" value="GO_Central"/>
</dbReference>
<reference evidence="7 8" key="1">
    <citation type="journal article" date="2011" name="Science">
        <title>The Selaginella genome identifies genetic changes associated with the evolution of vascular plants.</title>
        <authorList>
            <person name="Banks J.A."/>
            <person name="Nishiyama T."/>
            <person name="Hasebe M."/>
            <person name="Bowman J.L."/>
            <person name="Gribskov M."/>
            <person name="dePamphilis C."/>
            <person name="Albert V.A."/>
            <person name="Aono N."/>
            <person name="Aoyama T."/>
            <person name="Ambrose B.A."/>
            <person name="Ashton N.W."/>
            <person name="Axtell M.J."/>
            <person name="Barker E."/>
            <person name="Barker M.S."/>
            <person name="Bennetzen J.L."/>
            <person name="Bonawitz N.D."/>
            <person name="Chapple C."/>
            <person name="Cheng C."/>
            <person name="Correa L.G."/>
            <person name="Dacre M."/>
            <person name="DeBarry J."/>
            <person name="Dreyer I."/>
            <person name="Elias M."/>
            <person name="Engstrom E.M."/>
            <person name="Estelle M."/>
            <person name="Feng L."/>
            <person name="Finet C."/>
            <person name="Floyd S.K."/>
            <person name="Frommer W.B."/>
            <person name="Fujita T."/>
            <person name="Gramzow L."/>
            <person name="Gutensohn M."/>
            <person name="Harholt J."/>
            <person name="Hattori M."/>
            <person name="Heyl A."/>
            <person name="Hirai T."/>
            <person name="Hiwatashi Y."/>
            <person name="Ishikawa M."/>
            <person name="Iwata M."/>
            <person name="Karol K.G."/>
            <person name="Koehler B."/>
            <person name="Kolukisaoglu U."/>
            <person name="Kubo M."/>
            <person name="Kurata T."/>
            <person name="Lalonde S."/>
            <person name="Li K."/>
            <person name="Li Y."/>
            <person name="Litt A."/>
            <person name="Lyons E."/>
            <person name="Manning G."/>
            <person name="Maruyama T."/>
            <person name="Michael T.P."/>
            <person name="Mikami K."/>
            <person name="Miyazaki S."/>
            <person name="Morinaga S."/>
            <person name="Murata T."/>
            <person name="Mueller-Roeber B."/>
            <person name="Nelson D.R."/>
            <person name="Obara M."/>
            <person name="Oguri Y."/>
            <person name="Olmstead R.G."/>
            <person name="Onodera N."/>
            <person name="Petersen B.L."/>
            <person name="Pils B."/>
            <person name="Prigge M."/>
            <person name="Rensing S.A."/>
            <person name="Riano-Pachon D.M."/>
            <person name="Roberts A.W."/>
            <person name="Sato Y."/>
            <person name="Scheller H.V."/>
            <person name="Schulz B."/>
            <person name="Schulz C."/>
            <person name="Shakirov E.V."/>
            <person name="Shibagaki N."/>
            <person name="Shinohara N."/>
            <person name="Shippen D.E."/>
            <person name="Soerensen I."/>
            <person name="Sotooka R."/>
            <person name="Sugimoto N."/>
            <person name="Sugita M."/>
            <person name="Sumikawa N."/>
            <person name="Tanurdzic M."/>
            <person name="Theissen G."/>
            <person name="Ulvskov P."/>
            <person name="Wakazuki S."/>
            <person name="Weng J.K."/>
            <person name="Willats W.W."/>
            <person name="Wipf D."/>
            <person name="Wolf P.G."/>
            <person name="Yang L."/>
            <person name="Zimmer A.D."/>
            <person name="Zhu Q."/>
            <person name="Mitros T."/>
            <person name="Hellsten U."/>
            <person name="Loque D."/>
            <person name="Otillar R."/>
            <person name="Salamov A."/>
            <person name="Schmutz J."/>
            <person name="Shapiro H."/>
            <person name="Lindquist E."/>
            <person name="Lucas S."/>
            <person name="Rokhsar D."/>
            <person name="Grigoriev I.V."/>
        </authorList>
    </citation>
    <scope>NUCLEOTIDE SEQUENCE [LARGE SCALE GENOMIC DNA]</scope>
</reference>
<feature type="compositionally biased region" description="Acidic residues" evidence="4">
    <location>
        <begin position="83"/>
        <end position="98"/>
    </location>
</feature>
<organism evidence="8">
    <name type="scientific">Selaginella moellendorffii</name>
    <name type="common">Spikemoss</name>
    <dbReference type="NCBI Taxonomy" id="88036"/>
    <lineage>
        <taxon>Eukaryota</taxon>
        <taxon>Viridiplantae</taxon>
        <taxon>Streptophyta</taxon>
        <taxon>Embryophyta</taxon>
        <taxon>Tracheophyta</taxon>
        <taxon>Lycopodiopsida</taxon>
        <taxon>Selaginellales</taxon>
        <taxon>Selaginellaceae</taxon>
        <taxon>Selaginella</taxon>
    </lineage>
</organism>
<dbReference type="HOGENOM" id="CLU_018705_2_1_1"/>
<dbReference type="FunCoup" id="D8SV14">
    <property type="interactions" value="4519"/>
</dbReference>
<dbReference type="InterPro" id="IPR053939">
    <property type="entry name" value="UTP25_C"/>
</dbReference>
<feature type="domain" description="UTP25 NTP hydrolase-like" evidence="6">
    <location>
        <begin position="210"/>
        <end position="476"/>
    </location>
</feature>
<dbReference type="Gene3D" id="3.40.50.300">
    <property type="entry name" value="P-loop containing nucleotide triphosphate hydrolases"/>
    <property type="match status" value="1"/>
</dbReference>
<evidence type="ECO:0000259" key="6">
    <source>
        <dbReference type="Pfam" id="PF22916"/>
    </source>
</evidence>
<dbReference type="PANTHER" id="PTHR12933">
    <property type="entry name" value="ORF PROTEIN-RELATED"/>
    <property type="match status" value="1"/>
</dbReference>
<evidence type="ECO:0000256" key="2">
    <source>
        <dbReference type="ARBA" id="ARBA00009223"/>
    </source>
</evidence>
<feature type="region of interest" description="Disordered" evidence="4">
    <location>
        <begin position="47"/>
        <end position="98"/>
    </location>
</feature>
<sequence length="665" mass="75859">MALKRKRNGTVTAAAAAAAAAGDPSPSTSEELDAATAYSTLIATLKSRGGGQTCGFQTKERDHSSDDVPNADTERNGGLSDKEDTEPDQSDDEFQDDDGDEILEEQVDDENLETSTVDEFKVHLDHKLGEGEIAELDSAKSKLNVENIASGFLNSKWIIDKEKFPKAESKLSHYNVKARLRSQWANVAKRKFGDFQSEHQCQFYSLCNSYYDILHTRKGGKKLSSETMDACLLHIINHVLKTKDLVSKNNDKLHNREPTGVFNSPRDQGFTRPKVLVLLPMRNLALKLVKRLLALAPPTQKATVDFKQRFFDDFGLGEEDKDDKQASKPADFKFIFDGNNDDHFRIGIKFTRKAVKLYSDFLSSDIILASPLGLTTSIQEAKADTSKNIDFLSSIEILVIDFADVILMQNWSHVVSLFDHINKMPSKQHDTDIMRIREWYLDGHARYFRQTIFLSSYPDAAINALFFRQCVNHTGKAKLQCRYDGVLSNIMLQVRQVYEGVQCESITDVDDARFEFFTKQLFPRIKESLQGGTMLFVRSYFDFVRLRNFLKAESASFCLLGEYTKSSDVSRSRTWFFHGQRRIMLYTERAHFYHRYQIRGIRELIFYSLPDHANFYSEMVNMLGGGQNPSCTVIYSKFDKLQLERIVGTQRAQKLLASKETMMFF</sequence>
<dbReference type="OMA" id="QDRGDTF"/>
<keyword evidence="3" id="KW-0539">Nucleus</keyword>
<feature type="domain" description="UTP25 C-terminal" evidence="5">
    <location>
        <begin position="487"/>
        <end position="663"/>
    </location>
</feature>